<dbReference type="NCBIfam" id="NF008352">
    <property type="entry name" value="PRK11139.1"/>
    <property type="match status" value="1"/>
</dbReference>
<dbReference type="PRINTS" id="PR00039">
    <property type="entry name" value="HTHLYSR"/>
</dbReference>
<gene>
    <name evidence="6" type="primary">gcvA_2</name>
    <name evidence="6" type="ORF">LMG19083_02068</name>
</gene>
<dbReference type="Pfam" id="PF03466">
    <property type="entry name" value="LysR_substrate"/>
    <property type="match status" value="1"/>
</dbReference>
<sequence length="325" mass="35711">MYLSRRFLPPMSLLCAFEAAARHQSFTAAAAELHLTQSAVSRQIRALEDRLGAELFVRERQTVRLSAAGQAYAEEIRGALMRISSATVGFRANPQGGSLNLAILPTFGTRWLAPRLPAFFDQHPGITINLTTRLSQFDFQLEAVDAAIHFGTPHWPGAELALLMSETVVPACSPALLARYGFAQPRDLLHAPLLHLASRPDAWPRWLASHQVAGAEPQGMLFDQFATAAQAAVAGLGVALLPRFLITHELQQGDLVRALPHVPEMESAERYYLAWPTSRADYPPLQALRTWLVKAAQDFMSTQAGGTTKPSRKAFALAKRWQEGN</sequence>
<name>A0ABM9JE91_9RALS</name>
<keyword evidence="3" id="KW-0238">DNA-binding</keyword>
<dbReference type="EMBL" id="CATZBU010000004">
    <property type="protein sequence ID" value="CAJ0790873.1"/>
    <property type="molecule type" value="Genomic_DNA"/>
</dbReference>
<evidence type="ECO:0000256" key="2">
    <source>
        <dbReference type="ARBA" id="ARBA00023015"/>
    </source>
</evidence>
<dbReference type="SUPFAM" id="SSF46785">
    <property type="entry name" value="Winged helix' DNA-binding domain"/>
    <property type="match status" value="1"/>
</dbReference>
<evidence type="ECO:0000256" key="4">
    <source>
        <dbReference type="ARBA" id="ARBA00023163"/>
    </source>
</evidence>
<dbReference type="Gene3D" id="3.40.190.10">
    <property type="entry name" value="Periplasmic binding protein-like II"/>
    <property type="match status" value="2"/>
</dbReference>
<dbReference type="Pfam" id="PF00126">
    <property type="entry name" value="HTH_1"/>
    <property type="match status" value="1"/>
</dbReference>
<dbReference type="InterPro" id="IPR058163">
    <property type="entry name" value="LysR-type_TF_proteobact-type"/>
</dbReference>
<feature type="domain" description="HTH lysR-type" evidence="5">
    <location>
        <begin position="9"/>
        <end position="66"/>
    </location>
</feature>
<dbReference type="PROSITE" id="PS50931">
    <property type="entry name" value="HTH_LYSR"/>
    <property type="match status" value="1"/>
</dbReference>
<evidence type="ECO:0000256" key="1">
    <source>
        <dbReference type="ARBA" id="ARBA00009437"/>
    </source>
</evidence>
<organism evidence="6 7">
    <name type="scientific">Ralstonia psammae</name>
    <dbReference type="NCBI Taxonomy" id="3058598"/>
    <lineage>
        <taxon>Bacteria</taxon>
        <taxon>Pseudomonadati</taxon>
        <taxon>Pseudomonadota</taxon>
        <taxon>Betaproteobacteria</taxon>
        <taxon>Burkholderiales</taxon>
        <taxon>Burkholderiaceae</taxon>
        <taxon>Ralstonia</taxon>
    </lineage>
</organism>
<dbReference type="PANTHER" id="PTHR30537:SF26">
    <property type="entry name" value="GLYCINE CLEAVAGE SYSTEM TRANSCRIPTIONAL ACTIVATOR"/>
    <property type="match status" value="1"/>
</dbReference>
<comment type="caution">
    <text evidence="6">The sequence shown here is derived from an EMBL/GenBank/DDBJ whole genome shotgun (WGS) entry which is preliminary data.</text>
</comment>
<reference evidence="6 7" key="1">
    <citation type="submission" date="2023-07" db="EMBL/GenBank/DDBJ databases">
        <authorList>
            <person name="Peeters C."/>
        </authorList>
    </citation>
    <scope>NUCLEOTIDE SEQUENCE [LARGE SCALE GENOMIC DNA]</scope>
    <source>
        <strain evidence="6 7">LMG 19083</strain>
    </source>
</reference>
<evidence type="ECO:0000313" key="6">
    <source>
        <dbReference type="EMBL" id="CAJ0790873.1"/>
    </source>
</evidence>
<dbReference type="PANTHER" id="PTHR30537">
    <property type="entry name" value="HTH-TYPE TRANSCRIPTIONAL REGULATOR"/>
    <property type="match status" value="1"/>
</dbReference>
<dbReference type="Proteomes" id="UP001189813">
    <property type="component" value="Unassembled WGS sequence"/>
</dbReference>
<dbReference type="InterPro" id="IPR036390">
    <property type="entry name" value="WH_DNA-bd_sf"/>
</dbReference>
<dbReference type="RefSeq" id="WP_316665598.1">
    <property type="nucleotide sequence ID" value="NZ_CATZBU010000004.1"/>
</dbReference>
<keyword evidence="4" id="KW-0804">Transcription</keyword>
<evidence type="ECO:0000259" key="5">
    <source>
        <dbReference type="PROSITE" id="PS50931"/>
    </source>
</evidence>
<proteinExistence type="inferred from homology"/>
<dbReference type="Gene3D" id="1.10.10.10">
    <property type="entry name" value="Winged helix-like DNA-binding domain superfamily/Winged helix DNA-binding domain"/>
    <property type="match status" value="1"/>
</dbReference>
<dbReference type="InterPro" id="IPR000847">
    <property type="entry name" value="LysR_HTH_N"/>
</dbReference>
<protein>
    <submittedName>
        <fullName evidence="6">Glycine cleavage system transcriptional activator</fullName>
    </submittedName>
</protein>
<accession>A0ABM9JE91</accession>
<dbReference type="InterPro" id="IPR036388">
    <property type="entry name" value="WH-like_DNA-bd_sf"/>
</dbReference>
<keyword evidence="7" id="KW-1185">Reference proteome</keyword>
<comment type="similarity">
    <text evidence="1">Belongs to the LysR transcriptional regulatory family.</text>
</comment>
<dbReference type="SUPFAM" id="SSF53850">
    <property type="entry name" value="Periplasmic binding protein-like II"/>
    <property type="match status" value="1"/>
</dbReference>
<dbReference type="InterPro" id="IPR005119">
    <property type="entry name" value="LysR_subst-bd"/>
</dbReference>
<evidence type="ECO:0000256" key="3">
    <source>
        <dbReference type="ARBA" id="ARBA00023125"/>
    </source>
</evidence>
<keyword evidence="2" id="KW-0805">Transcription regulation</keyword>
<evidence type="ECO:0000313" key="7">
    <source>
        <dbReference type="Proteomes" id="UP001189813"/>
    </source>
</evidence>